<keyword evidence="2" id="KW-0732">Signal</keyword>
<evidence type="ECO:0000256" key="4">
    <source>
        <dbReference type="ARBA" id="ARBA00023139"/>
    </source>
</evidence>
<dbReference type="SUPFAM" id="SSF53850">
    <property type="entry name" value="Periplasmic binding protein-like II"/>
    <property type="match status" value="1"/>
</dbReference>
<evidence type="ECO:0000256" key="1">
    <source>
        <dbReference type="ARBA" id="ARBA00022475"/>
    </source>
</evidence>
<keyword evidence="1" id="KW-1003">Cell membrane</keyword>
<dbReference type="InterPro" id="IPR050490">
    <property type="entry name" value="Bact_solute-bd_prot1"/>
</dbReference>
<dbReference type="OrthoDB" id="3171346at2"/>
<evidence type="ECO:0000313" key="6">
    <source>
        <dbReference type="EMBL" id="TDW24225.1"/>
    </source>
</evidence>
<dbReference type="PROSITE" id="PS51257">
    <property type="entry name" value="PROKAR_LIPOPROTEIN"/>
    <property type="match status" value="1"/>
</dbReference>
<keyword evidence="7" id="KW-1185">Reference proteome</keyword>
<keyword evidence="5" id="KW-0449">Lipoprotein</keyword>
<keyword evidence="4" id="KW-0564">Palmitate</keyword>
<name>A0A4R8A1Z5_9ACTN</name>
<keyword evidence="3" id="KW-0472">Membrane</keyword>
<dbReference type="PANTHER" id="PTHR43649">
    <property type="entry name" value="ARABINOSE-BINDING PROTEIN-RELATED"/>
    <property type="match status" value="1"/>
</dbReference>
<dbReference type="Pfam" id="PF01547">
    <property type="entry name" value="SBP_bac_1"/>
    <property type="match status" value="1"/>
</dbReference>
<protein>
    <submittedName>
        <fullName evidence="6">Carbohydrate ABC transporter substrate-binding protein (CUT1 family)</fullName>
    </submittedName>
</protein>
<accession>A0A4R8A1Z5</accession>
<proteinExistence type="predicted"/>
<dbReference type="Proteomes" id="UP000295447">
    <property type="component" value="Unassembled WGS sequence"/>
</dbReference>
<comment type="caution">
    <text evidence="6">The sequence shown here is derived from an EMBL/GenBank/DDBJ whole genome shotgun (WGS) entry which is preliminary data.</text>
</comment>
<sequence length="417" mass="44763">MKKGLVLAPVIIATLIIGGCASSKPATSSDGHVTLNVVGYEGGGNEMADLPALNADFAKQYPNVKINFKYVDNGEYDTYNNTRLASGTAADVLMSDPRRIVRWQQQGYLSDLTDQPWVDRMIDNIRPYAQVKGRTYGLIQQNIPIGLYANLDLLQSVGINSVPQTWPQFIADLQTLKAHGKKGLIAGNQGGWYGEQLSLALGANLVPATWAGGYDGGKTRWSPTWGPVIDDIKQLLTTGLVDGTVMNGIDPFKDGLAQFVSGAWAFDVDGAWDMQHISSSAKFKLSLNAVPGGGDGTQPKTFTFVGSGWSVNAKSPQQQAAKDYVNFMSQPANDSRYLAAENCFSTLKDVPSPTLTDAAPIAQAFSDGRTVPSQVETLNFPNAEPEMQKVESQLFANPNTPTSTLLANLDNAIPATP</sequence>
<evidence type="ECO:0000256" key="3">
    <source>
        <dbReference type="ARBA" id="ARBA00023136"/>
    </source>
</evidence>
<gene>
    <name evidence="6" type="ORF">EV650_3096</name>
</gene>
<dbReference type="AlphaFoldDB" id="A0A4R8A1Z5"/>
<evidence type="ECO:0000313" key="7">
    <source>
        <dbReference type="Proteomes" id="UP000295447"/>
    </source>
</evidence>
<evidence type="ECO:0000256" key="2">
    <source>
        <dbReference type="ARBA" id="ARBA00022729"/>
    </source>
</evidence>
<dbReference type="Gene3D" id="3.40.190.10">
    <property type="entry name" value="Periplasmic binding protein-like II"/>
    <property type="match status" value="2"/>
</dbReference>
<dbReference type="RefSeq" id="WP_134119423.1">
    <property type="nucleotide sequence ID" value="NZ_SODF01000001.1"/>
</dbReference>
<dbReference type="PANTHER" id="PTHR43649:SF33">
    <property type="entry name" value="POLYGALACTURONAN_RHAMNOGALACTURONAN-BINDING PROTEIN YTCQ"/>
    <property type="match status" value="1"/>
</dbReference>
<dbReference type="InterPro" id="IPR006059">
    <property type="entry name" value="SBP"/>
</dbReference>
<dbReference type="EMBL" id="SODF01000001">
    <property type="protein sequence ID" value="TDW24225.1"/>
    <property type="molecule type" value="Genomic_DNA"/>
</dbReference>
<evidence type="ECO:0000256" key="5">
    <source>
        <dbReference type="ARBA" id="ARBA00023288"/>
    </source>
</evidence>
<organism evidence="6 7">
    <name type="scientific">Kribbella kalugense</name>
    <dbReference type="NCBI Taxonomy" id="2512221"/>
    <lineage>
        <taxon>Bacteria</taxon>
        <taxon>Bacillati</taxon>
        <taxon>Actinomycetota</taxon>
        <taxon>Actinomycetes</taxon>
        <taxon>Propionibacteriales</taxon>
        <taxon>Kribbellaceae</taxon>
        <taxon>Kribbella</taxon>
    </lineage>
</organism>
<reference evidence="6 7" key="1">
    <citation type="submission" date="2019-03" db="EMBL/GenBank/DDBJ databases">
        <title>Genomic Encyclopedia of Type Strains, Phase III (KMG-III): the genomes of soil and plant-associated and newly described type strains.</title>
        <authorList>
            <person name="Whitman W."/>
        </authorList>
    </citation>
    <scope>NUCLEOTIDE SEQUENCE [LARGE SCALE GENOMIC DNA]</scope>
    <source>
        <strain evidence="6 7">VKM Ac-2570</strain>
    </source>
</reference>